<dbReference type="Proteomes" id="UP000663505">
    <property type="component" value="Chromosome"/>
</dbReference>
<gene>
    <name evidence="3" type="ORF">JZ786_06595</name>
</gene>
<reference evidence="3 4" key="1">
    <citation type="submission" date="2021-02" db="EMBL/GenBank/DDBJ databases">
        <title>Alicyclobacillus curvatus sp. nov. and Alicyclobacillus mengziensis sp. nov., two acidophilic bacteria isolated from acid mine drainage.</title>
        <authorList>
            <person name="Huang Y."/>
        </authorList>
    </citation>
    <scope>NUCLEOTIDE SEQUENCE [LARGE SCALE GENOMIC DNA]</scope>
    <source>
        <strain evidence="3 4">S30H14</strain>
    </source>
</reference>
<sequence length="221" mass="25310">MVDLHFLNVQQPHWEQAFAKNNEMFGESPSEAAIRAADIFKVHGQERILELGAGQGRDTLFFARNGFQVHVLDYTKEGTERIRQKAKEEGLSDRIAVIEHDVRKPFLLPSGSFDACYSHMLYCMALTTDELVALNNHVRQVLRPGGYNIYTVRHKGDAHYGQGVHRGEDLYEVGGFIVHFFDRAKVEALTDGYEFIDVHEFEEGGLPRKLYQVSLEKRRVE</sequence>
<dbReference type="CDD" id="cd02440">
    <property type="entry name" value="AdoMet_MTases"/>
    <property type="match status" value="1"/>
</dbReference>
<dbReference type="RefSeq" id="WP_206657963.1">
    <property type="nucleotide sequence ID" value="NZ_CP071182.1"/>
</dbReference>
<dbReference type="KEGG" id="afx:JZ786_06595"/>
<dbReference type="GO" id="GO:0032259">
    <property type="term" value="P:methylation"/>
    <property type="evidence" value="ECO:0007669"/>
    <property type="project" value="UniProtKB-KW"/>
</dbReference>
<dbReference type="InterPro" id="IPR041698">
    <property type="entry name" value="Methyltransf_25"/>
</dbReference>
<evidence type="ECO:0000259" key="2">
    <source>
        <dbReference type="Pfam" id="PF13649"/>
    </source>
</evidence>
<dbReference type="SUPFAM" id="SSF53335">
    <property type="entry name" value="S-adenosyl-L-methionine-dependent methyltransferases"/>
    <property type="match status" value="1"/>
</dbReference>
<evidence type="ECO:0000256" key="1">
    <source>
        <dbReference type="ARBA" id="ARBA00022679"/>
    </source>
</evidence>
<dbReference type="Pfam" id="PF13649">
    <property type="entry name" value="Methyltransf_25"/>
    <property type="match status" value="1"/>
</dbReference>
<evidence type="ECO:0000313" key="4">
    <source>
        <dbReference type="Proteomes" id="UP000663505"/>
    </source>
</evidence>
<keyword evidence="3" id="KW-0489">Methyltransferase</keyword>
<keyword evidence="4" id="KW-1185">Reference proteome</keyword>
<dbReference type="PANTHER" id="PTHR43861">
    <property type="entry name" value="TRANS-ACONITATE 2-METHYLTRANSFERASE-RELATED"/>
    <property type="match status" value="1"/>
</dbReference>
<proteinExistence type="predicted"/>
<dbReference type="InterPro" id="IPR029063">
    <property type="entry name" value="SAM-dependent_MTases_sf"/>
</dbReference>
<protein>
    <submittedName>
        <fullName evidence="3">Class I SAM-dependent methyltransferase</fullName>
    </submittedName>
</protein>
<evidence type="ECO:0000313" key="3">
    <source>
        <dbReference type="EMBL" id="QSO48633.1"/>
    </source>
</evidence>
<dbReference type="Gene3D" id="3.40.50.150">
    <property type="entry name" value="Vaccinia Virus protein VP39"/>
    <property type="match status" value="1"/>
</dbReference>
<organism evidence="3 4">
    <name type="scientific">Alicyclobacillus mengziensis</name>
    <dbReference type="NCBI Taxonomy" id="2931921"/>
    <lineage>
        <taxon>Bacteria</taxon>
        <taxon>Bacillati</taxon>
        <taxon>Bacillota</taxon>
        <taxon>Bacilli</taxon>
        <taxon>Bacillales</taxon>
        <taxon>Alicyclobacillaceae</taxon>
        <taxon>Alicyclobacillus</taxon>
    </lineage>
</organism>
<feature type="domain" description="Methyltransferase" evidence="2">
    <location>
        <begin position="48"/>
        <end position="146"/>
    </location>
</feature>
<dbReference type="AlphaFoldDB" id="A0A9X7Z8R3"/>
<dbReference type="GO" id="GO:0008168">
    <property type="term" value="F:methyltransferase activity"/>
    <property type="evidence" value="ECO:0007669"/>
    <property type="project" value="UniProtKB-KW"/>
</dbReference>
<keyword evidence="1" id="KW-0808">Transferase</keyword>
<dbReference type="EMBL" id="CP071182">
    <property type="protein sequence ID" value="QSO48633.1"/>
    <property type="molecule type" value="Genomic_DNA"/>
</dbReference>
<accession>A0A9X7Z8R3</accession>
<name>A0A9X7Z8R3_9BACL</name>